<comment type="caution">
    <text evidence="12">The sequence shown here is derived from an EMBL/GenBank/DDBJ whole genome shotgun (WGS) entry which is preliminary data.</text>
</comment>
<feature type="transmembrane region" description="Helical" evidence="8">
    <location>
        <begin position="558"/>
        <end position="583"/>
    </location>
</feature>
<evidence type="ECO:0000256" key="8">
    <source>
        <dbReference type="RuleBase" id="RU280814"/>
    </source>
</evidence>
<feature type="transmembrane region" description="Helical" evidence="8">
    <location>
        <begin position="928"/>
        <end position="953"/>
    </location>
</feature>
<evidence type="ECO:0000256" key="3">
    <source>
        <dbReference type="ARBA" id="ARBA00022475"/>
    </source>
</evidence>
<reference evidence="12" key="1">
    <citation type="journal article" date="2020" name="bioRxiv">
        <title>Chromosome-level reference genome of the European wasp spider Argiope bruennichi: a resource for studies on range expansion and evolutionary adaptation.</title>
        <authorList>
            <person name="Sheffer M.M."/>
            <person name="Hoppe A."/>
            <person name="Krehenwinkel H."/>
            <person name="Uhl G."/>
            <person name="Kuss A.W."/>
            <person name="Jensen L."/>
            <person name="Jensen C."/>
            <person name="Gillespie R.G."/>
            <person name="Hoff K.J."/>
            <person name="Prost S."/>
        </authorList>
    </citation>
    <scope>NUCLEOTIDE SEQUENCE</scope>
</reference>
<dbReference type="Pfam" id="PF16178">
    <property type="entry name" value="Anoct_dimer"/>
    <property type="match status" value="1"/>
</dbReference>
<keyword evidence="4 8" id="KW-0812">Transmembrane</keyword>
<evidence type="ECO:0000256" key="1">
    <source>
        <dbReference type="ARBA" id="ARBA00004651"/>
    </source>
</evidence>
<protein>
    <recommendedName>
        <fullName evidence="8">Anoctamin</fullName>
    </recommendedName>
</protein>
<organism evidence="12 13">
    <name type="scientific">Argiope bruennichi</name>
    <name type="common">Wasp spider</name>
    <name type="synonym">Aranea bruennichi</name>
    <dbReference type="NCBI Taxonomy" id="94029"/>
    <lineage>
        <taxon>Eukaryota</taxon>
        <taxon>Metazoa</taxon>
        <taxon>Ecdysozoa</taxon>
        <taxon>Arthropoda</taxon>
        <taxon>Chelicerata</taxon>
        <taxon>Arachnida</taxon>
        <taxon>Araneae</taxon>
        <taxon>Araneomorphae</taxon>
        <taxon>Entelegynae</taxon>
        <taxon>Araneoidea</taxon>
        <taxon>Araneidae</taxon>
        <taxon>Argiope</taxon>
    </lineage>
</organism>
<dbReference type="Pfam" id="PF04547">
    <property type="entry name" value="Anoctamin"/>
    <property type="match status" value="1"/>
</dbReference>
<reference evidence="12" key="2">
    <citation type="submission" date="2020-06" db="EMBL/GenBank/DDBJ databases">
        <authorList>
            <person name="Sheffer M."/>
        </authorList>
    </citation>
    <scope>NUCLEOTIDE SEQUENCE</scope>
</reference>
<evidence type="ECO:0000256" key="4">
    <source>
        <dbReference type="ARBA" id="ARBA00022692"/>
    </source>
</evidence>
<proteinExistence type="inferred from homology"/>
<feature type="region of interest" description="Disordered" evidence="9">
    <location>
        <begin position="37"/>
        <end position="85"/>
    </location>
</feature>
<gene>
    <name evidence="12" type="ORF">HNY73_007455</name>
</gene>
<feature type="region of interest" description="Disordered" evidence="9">
    <location>
        <begin position="988"/>
        <end position="1054"/>
    </location>
</feature>
<dbReference type="GO" id="GO:0005886">
    <property type="term" value="C:plasma membrane"/>
    <property type="evidence" value="ECO:0007669"/>
    <property type="project" value="UniProtKB-SubCell"/>
</dbReference>
<comment type="caution">
    <text evidence="8">Lacks conserved residue(s) required for the propagation of feature annotation.</text>
</comment>
<accession>A0A8T0FGK3</accession>
<dbReference type="InterPro" id="IPR007632">
    <property type="entry name" value="Anoctamin"/>
</dbReference>
<dbReference type="InterPro" id="IPR049452">
    <property type="entry name" value="Anoctamin_TM"/>
</dbReference>
<evidence type="ECO:0000256" key="5">
    <source>
        <dbReference type="ARBA" id="ARBA00022989"/>
    </source>
</evidence>
<evidence type="ECO:0000313" key="12">
    <source>
        <dbReference type="EMBL" id="KAF8789522.1"/>
    </source>
</evidence>
<comment type="subcellular location">
    <subcellularLocation>
        <location evidence="1">Cell membrane</location>
        <topology evidence="1">Multi-pass membrane protein</topology>
    </subcellularLocation>
    <subcellularLocation>
        <location evidence="8">Membrane</location>
        <topology evidence="8">Multi-pass membrane protein</topology>
    </subcellularLocation>
</comment>
<keyword evidence="13" id="KW-1185">Reference proteome</keyword>
<dbReference type="PANTHER" id="PTHR12308:SF83">
    <property type="entry name" value="ANOCTAMIN"/>
    <property type="match status" value="1"/>
</dbReference>
<dbReference type="EMBL" id="JABXBU010000012">
    <property type="protein sequence ID" value="KAF8789522.1"/>
    <property type="molecule type" value="Genomic_DNA"/>
</dbReference>
<keyword evidence="7" id="KW-0325">Glycoprotein</keyword>
<evidence type="ECO:0000256" key="9">
    <source>
        <dbReference type="SAM" id="MobiDB-lite"/>
    </source>
</evidence>
<feature type="transmembrane region" description="Helical" evidence="8">
    <location>
        <begin position="603"/>
        <end position="626"/>
    </location>
</feature>
<evidence type="ECO:0000259" key="10">
    <source>
        <dbReference type="Pfam" id="PF04547"/>
    </source>
</evidence>
<comment type="similarity">
    <text evidence="2 8">Belongs to the anoctamin family.</text>
</comment>
<dbReference type="Proteomes" id="UP000807504">
    <property type="component" value="Unassembled WGS sequence"/>
</dbReference>
<feature type="domain" description="Anoctamin transmembrane" evidence="10">
    <location>
        <begin position="392"/>
        <end position="966"/>
    </location>
</feature>
<keyword evidence="5 8" id="KW-1133">Transmembrane helix</keyword>
<feature type="transmembrane region" description="Helical" evidence="8">
    <location>
        <begin position="477"/>
        <end position="497"/>
    </location>
</feature>
<keyword evidence="3" id="KW-1003">Cell membrane</keyword>
<dbReference type="GO" id="GO:0046983">
    <property type="term" value="F:protein dimerization activity"/>
    <property type="evidence" value="ECO:0007669"/>
    <property type="project" value="InterPro"/>
</dbReference>
<name>A0A8T0FGK3_ARGBR</name>
<dbReference type="AlphaFoldDB" id="A0A8T0FGK3"/>
<feature type="transmembrane region" description="Helical" evidence="8">
    <location>
        <begin position="647"/>
        <end position="668"/>
    </location>
</feature>
<evidence type="ECO:0000259" key="11">
    <source>
        <dbReference type="Pfam" id="PF16178"/>
    </source>
</evidence>
<dbReference type="GO" id="GO:0005254">
    <property type="term" value="F:chloride channel activity"/>
    <property type="evidence" value="ECO:0007669"/>
    <property type="project" value="TreeGrafter"/>
</dbReference>
<feature type="transmembrane region" description="Helical" evidence="8">
    <location>
        <begin position="767"/>
        <end position="790"/>
    </location>
</feature>
<dbReference type="PANTHER" id="PTHR12308">
    <property type="entry name" value="ANOCTAMIN"/>
    <property type="match status" value="1"/>
</dbReference>
<evidence type="ECO:0000256" key="7">
    <source>
        <dbReference type="ARBA" id="ARBA00023180"/>
    </source>
</evidence>
<evidence type="ECO:0000313" key="13">
    <source>
        <dbReference type="Proteomes" id="UP000807504"/>
    </source>
</evidence>
<evidence type="ECO:0000256" key="2">
    <source>
        <dbReference type="ARBA" id="ARBA00009671"/>
    </source>
</evidence>
<feature type="compositionally biased region" description="Polar residues" evidence="9">
    <location>
        <begin position="65"/>
        <end position="84"/>
    </location>
</feature>
<feature type="transmembrane region" description="Helical" evidence="8">
    <location>
        <begin position="403"/>
        <end position="428"/>
    </location>
</feature>
<evidence type="ECO:0000256" key="6">
    <source>
        <dbReference type="ARBA" id="ARBA00023136"/>
    </source>
</evidence>
<feature type="compositionally biased region" description="Polar residues" evidence="9">
    <location>
        <begin position="996"/>
        <end position="1054"/>
    </location>
</feature>
<sequence length="1054" mass="121998">MDGDNENQEDDLDRNSEYLGNWLRKRASEASVYVSAENIAPTEGADFKSTTQLYPKLSDEPPETPNNKRSPTKSNSSVNDSPNKVDTLVLRSTGKYAKPHETIKLEHLLKPDGDTASLLSIESAVFFDDHVRRIDFVLVYSIEPADNEEYHVTARKIFENHLKEEGLELEHVYQAETGLVYVKIHTPWEVLSRYGEILKFKMPMKESLFELPERTSNNVMKHQQILQSIFHINNTTNCQSTCWSFKVPDFDFSKYYFRNLFNRMTGLAQSVSDLMHPEAYKIRFKDCHFSTVYSRDKEYLFEIPRKKEDFFSPAQRSRIVQFILKRKSFTEDHTDISGFGIKKLLADGVYTAAYPLHEGDLNDESPGNPRWFLQKNWASYACLFKKQPLDEIKHYFGVKIGLYFAWLGFYTYMLIPASIVGILCFIYGCLTLETNVPSNEICNSNFVMCPRCDKECHYWVLKESCKAAKVTYLVDNAATVFFAIFMSLWGAVFLEMWKRYSADITHRWDLTGFDTSEEHPRPEYLARLANERRKKLNFITRMYEPYVPFWRKRLPYSVMSTSIVLLLVLVALAAVVGVILYRISVNASLLLSKDKNLTNFASIITSTTAALLNLICIMIFNYFYTFMATYLTELELHRTQTEFDDSLTLKMFLLQFVNYYSSIFYIAFFKGKLIGHPGRYNLLFGLRQEECGTGGCLMELAIQLAIIMVGKQALNNLMEVLWPWLIWVYQRWQIKKRGKSTIYKRWEEDYALAEWGPTHLFFEYLEMILQFGFVTIFVAAFPLAPLFALLNNIFEIRLDAHKLVCSHRRPVGVRVQNIGIWYRILDSIGKLAVLTNGIIIAFTSDMIPRLVYRIAWSPDYSLHGFVNYSLSYFNTSHFPEGVDPQPLILPGEKEPIDVEVCRYRDHRNSHLAPESERYNFNEEYWHLLAVRFAFVLMFENIILMITTLLRWLIPDVPKKLMERIRHENFITNEIMIAQELRRAKGLDTIPEEKSNGDTVIANSNLATPRINTPNSIGSSPKLNTHTPKSANGSPKINTPKSSNASAKIVNQTYV</sequence>
<feature type="domain" description="Anoctamin dimerisation" evidence="11">
    <location>
        <begin position="126"/>
        <end position="389"/>
    </location>
</feature>
<keyword evidence="6 8" id="KW-0472">Membrane</keyword>
<dbReference type="InterPro" id="IPR032394">
    <property type="entry name" value="Anoct_dimer"/>
</dbReference>